<dbReference type="Proteomes" id="UP001372338">
    <property type="component" value="Unassembled WGS sequence"/>
</dbReference>
<dbReference type="GO" id="GO:0003677">
    <property type="term" value="F:DNA binding"/>
    <property type="evidence" value="ECO:0007669"/>
    <property type="project" value="UniProtKB-KW"/>
</dbReference>
<protein>
    <recommendedName>
        <fullName evidence="8">BZIP domain-containing protein</fullName>
    </recommendedName>
</protein>
<feature type="domain" description="BZIP" evidence="8">
    <location>
        <begin position="109"/>
        <end position="172"/>
    </location>
</feature>
<keyword evidence="3" id="KW-0238">DNA-binding</keyword>
<dbReference type="GO" id="GO:0046983">
    <property type="term" value="F:protein dimerization activity"/>
    <property type="evidence" value="ECO:0007669"/>
    <property type="project" value="UniProtKB-ARBA"/>
</dbReference>
<dbReference type="SUPFAM" id="SSF57959">
    <property type="entry name" value="Leucine zipper domain"/>
    <property type="match status" value="1"/>
</dbReference>
<dbReference type="PROSITE" id="PS50217">
    <property type="entry name" value="BZIP"/>
    <property type="match status" value="1"/>
</dbReference>
<comment type="subcellular location">
    <subcellularLocation>
        <location evidence="1">Nucleus</location>
    </subcellularLocation>
</comment>
<dbReference type="PROSITE" id="PS00036">
    <property type="entry name" value="BZIP_BASIC"/>
    <property type="match status" value="1"/>
</dbReference>
<dbReference type="Gene3D" id="1.20.5.170">
    <property type="match status" value="1"/>
</dbReference>
<feature type="compositionally biased region" description="Low complexity" evidence="7">
    <location>
        <begin position="88"/>
        <end position="101"/>
    </location>
</feature>
<comment type="caution">
    <text evidence="9">The sequence shown here is derived from an EMBL/GenBank/DDBJ whole genome shotgun (WGS) entry which is preliminary data.</text>
</comment>
<evidence type="ECO:0000256" key="6">
    <source>
        <dbReference type="SAM" id="Coils"/>
    </source>
</evidence>
<name>A0AAN9J4J7_CROPI</name>
<keyword evidence="6" id="KW-0175">Coiled coil</keyword>
<evidence type="ECO:0000313" key="10">
    <source>
        <dbReference type="Proteomes" id="UP001372338"/>
    </source>
</evidence>
<keyword evidence="4" id="KW-0804">Transcription</keyword>
<feature type="region of interest" description="Disordered" evidence="7">
    <location>
        <begin position="76"/>
        <end position="130"/>
    </location>
</feature>
<dbReference type="SMART" id="SM00338">
    <property type="entry name" value="BRLZ"/>
    <property type="match status" value="1"/>
</dbReference>
<dbReference type="PANTHER" id="PTHR46324">
    <property type="entry name" value="BASIC LEUCINE ZIPPER 43-RELATED"/>
    <property type="match status" value="1"/>
</dbReference>
<evidence type="ECO:0000256" key="3">
    <source>
        <dbReference type="ARBA" id="ARBA00023125"/>
    </source>
</evidence>
<dbReference type="GO" id="GO:0003700">
    <property type="term" value="F:DNA-binding transcription factor activity"/>
    <property type="evidence" value="ECO:0007669"/>
    <property type="project" value="InterPro"/>
</dbReference>
<feature type="compositionally biased region" description="Basic and acidic residues" evidence="7">
    <location>
        <begin position="102"/>
        <end position="111"/>
    </location>
</feature>
<evidence type="ECO:0000313" key="9">
    <source>
        <dbReference type="EMBL" id="KAK7292140.1"/>
    </source>
</evidence>
<dbReference type="InterPro" id="IPR044521">
    <property type="entry name" value="AtbZIP8/43"/>
</dbReference>
<accession>A0AAN9J4J7</accession>
<dbReference type="InterPro" id="IPR045314">
    <property type="entry name" value="bZIP_plant_GBF1"/>
</dbReference>
<dbReference type="InterPro" id="IPR004827">
    <property type="entry name" value="bZIP"/>
</dbReference>
<organism evidence="9 10">
    <name type="scientific">Crotalaria pallida</name>
    <name type="common">Smooth rattlebox</name>
    <name type="synonym">Crotalaria striata</name>
    <dbReference type="NCBI Taxonomy" id="3830"/>
    <lineage>
        <taxon>Eukaryota</taxon>
        <taxon>Viridiplantae</taxon>
        <taxon>Streptophyta</taxon>
        <taxon>Embryophyta</taxon>
        <taxon>Tracheophyta</taxon>
        <taxon>Spermatophyta</taxon>
        <taxon>Magnoliopsida</taxon>
        <taxon>eudicotyledons</taxon>
        <taxon>Gunneridae</taxon>
        <taxon>Pentapetalae</taxon>
        <taxon>rosids</taxon>
        <taxon>fabids</taxon>
        <taxon>Fabales</taxon>
        <taxon>Fabaceae</taxon>
        <taxon>Papilionoideae</taxon>
        <taxon>50 kb inversion clade</taxon>
        <taxon>genistoids sensu lato</taxon>
        <taxon>core genistoids</taxon>
        <taxon>Crotalarieae</taxon>
        <taxon>Crotalaria</taxon>
    </lineage>
</organism>
<evidence type="ECO:0000256" key="4">
    <source>
        <dbReference type="ARBA" id="ARBA00023163"/>
    </source>
</evidence>
<evidence type="ECO:0000256" key="1">
    <source>
        <dbReference type="ARBA" id="ARBA00004123"/>
    </source>
</evidence>
<keyword evidence="10" id="KW-1185">Reference proteome</keyword>
<dbReference type="FunFam" id="1.20.5.170:FF:000020">
    <property type="entry name" value="BZIP transcription factor"/>
    <property type="match status" value="1"/>
</dbReference>
<dbReference type="AlphaFoldDB" id="A0AAN9J4J7"/>
<gene>
    <name evidence="9" type="ORF">RIF29_07863</name>
</gene>
<keyword evidence="5" id="KW-0539">Nucleus</keyword>
<evidence type="ECO:0000256" key="7">
    <source>
        <dbReference type="SAM" id="MobiDB-lite"/>
    </source>
</evidence>
<dbReference type="InterPro" id="IPR046347">
    <property type="entry name" value="bZIP_sf"/>
</dbReference>
<keyword evidence="2" id="KW-0805">Transcription regulation</keyword>
<proteinExistence type="predicted"/>
<dbReference type="PANTHER" id="PTHR46324:SF7">
    <property type="entry name" value="BASIC LEUCINE-ZIPPER 75"/>
    <property type="match status" value="1"/>
</dbReference>
<dbReference type="Pfam" id="PF00170">
    <property type="entry name" value="bZIP_1"/>
    <property type="match status" value="1"/>
</dbReference>
<dbReference type="CDD" id="cd14702">
    <property type="entry name" value="bZIP_plant_GBF1"/>
    <property type="match status" value="1"/>
</dbReference>
<feature type="coiled-coil region" evidence="6">
    <location>
        <begin position="134"/>
        <end position="182"/>
    </location>
</feature>
<evidence type="ECO:0000256" key="5">
    <source>
        <dbReference type="ARBA" id="ARBA00023242"/>
    </source>
</evidence>
<reference evidence="9 10" key="1">
    <citation type="submission" date="2024-01" db="EMBL/GenBank/DDBJ databases">
        <title>The genomes of 5 underutilized Papilionoideae crops provide insights into root nodulation and disease resistanc.</title>
        <authorList>
            <person name="Yuan L."/>
        </authorList>
    </citation>
    <scope>NUCLEOTIDE SEQUENCE [LARGE SCALE GENOMIC DNA]</scope>
    <source>
        <strain evidence="9">ZHUSHIDOU_FW_LH</strain>
        <tissue evidence="9">Leaf</tissue>
    </source>
</reference>
<sequence length="218" mass="24628">MESNESEELNGVPYANLTHFHYPSPTQKPLFTSNLLNMGTGVGHEEGHAFTPLDSSHSLHHIPFYCSQLHLPPSHVNSPIQIPHHKASPNTSSNSNNNNNSDEARALLDDRKKKRMFSNRESARRSRMRKKQQIEVLQYQVNNLQTLNHQLSQKIIYLLECNQQIQQQNAQLKEKVSSLQVTLSELFVVPVGHAEQPQHILNSFLAEPSTRPVTSSGA</sequence>
<evidence type="ECO:0000256" key="2">
    <source>
        <dbReference type="ARBA" id="ARBA00023015"/>
    </source>
</evidence>
<evidence type="ECO:0000259" key="8">
    <source>
        <dbReference type="PROSITE" id="PS50217"/>
    </source>
</evidence>
<dbReference type="GO" id="GO:0005634">
    <property type="term" value="C:nucleus"/>
    <property type="evidence" value="ECO:0007669"/>
    <property type="project" value="UniProtKB-SubCell"/>
</dbReference>
<dbReference type="EMBL" id="JAYWIO010000001">
    <property type="protein sequence ID" value="KAK7292140.1"/>
    <property type="molecule type" value="Genomic_DNA"/>
</dbReference>